<dbReference type="Pfam" id="PF00069">
    <property type="entry name" value="Pkinase"/>
    <property type="match status" value="1"/>
</dbReference>
<evidence type="ECO:0000256" key="1">
    <source>
        <dbReference type="ARBA" id="ARBA00012513"/>
    </source>
</evidence>
<dbReference type="InterPro" id="IPR017441">
    <property type="entry name" value="Protein_kinase_ATP_BS"/>
</dbReference>
<dbReference type="RefSeq" id="WP_145366695.1">
    <property type="nucleotide sequence ID" value="NZ_CP036275.1"/>
</dbReference>
<dbReference type="OrthoDB" id="6111975at2"/>
<feature type="region of interest" description="Disordered" evidence="8">
    <location>
        <begin position="2086"/>
        <end position="2119"/>
    </location>
</feature>
<keyword evidence="3 10" id="KW-0808">Transferase</keyword>
<keyword evidence="4 7" id="KW-0547">Nucleotide-binding</keyword>
<evidence type="ECO:0000256" key="7">
    <source>
        <dbReference type="PROSITE-ProRule" id="PRU10141"/>
    </source>
</evidence>
<dbReference type="InterPro" id="IPR005532">
    <property type="entry name" value="SUMF_dom"/>
</dbReference>
<dbReference type="PANTHER" id="PTHR23150">
    <property type="entry name" value="SULFATASE MODIFYING FACTOR 1, 2"/>
    <property type="match status" value="1"/>
</dbReference>
<dbReference type="EMBL" id="CP036275">
    <property type="protein sequence ID" value="QDU35982.1"/>
    <property type="molecule type" value="Genomic_DNA"/>
</dbReference>
<dbReference type="InterPro" id="IPR000719">
    <property type="entry name" value="Prot_kinase_dom"/>
</dbReference>
<dbReference type="Gene3D" id="3.30.200.20">
    <property type="entry name" value="Phosphorylase Kinase, domain 1"/>
    <property type="match status" value="1"/>
</dbReference>
<keyword evidence="5 10" id="KW-0418">Kinase</keyword>
<evidence type="ECO:0000313" key="10">
    <source>
        <dbReference type="EMBL" id="QDU35982.1"/>
    </source>
</evidence>
<evidence type="ECO:0000259" key="9">
    <source>
        <dbReference type="PROSITE" id="PS50011"/>
    </source>
</evidence>
<evidence type="ECO:0000313" key="11">
    <source>
        <dbReference type="Proteomes" id="UP000320496"/>
    </source>
</evidence>
<feature type="binding site" evidence="7">
    <location>
        <position position="168"/>
    </location>
    <ligand>
        <name>ATP</name>
        <dbReference type="ChEBI" id="CHEBI:30616"/>
    </ligand>
</feature>
<reference evidence="10 11" key="1">
    <citation type="submission" date="2019-02" db="EMBL/GenBank/DDBJ databases">
        <title>Deep-cultivation of Planctomycetes and their phenomic and genomic characterization uncovers novel biology.</title>
        <authorList>
            <person name="Wiegand S."/>
            <person name="Jogler M."/>
            <person name="Boedeker C."/>
            <person name="Pinto D."/>
            <person name="Vollmers J."/>
            <person name="Rivas-Marin E."/>
            <person name="Kohn T."/>
            <person name="Peeters S.H."/>
            <person name="Heuer A."/>
            <person name="Rast P."/>
            <person name="Oberbeckmann S."/>
            <person name="Bunk B."/>
            <person name="Jeske O."/>
            <person name="Meyerdierks A."/>
            <person name="Storesund J.E."/>
            <person name="Kallscheuer N."/>
            <person name="Luecker S."/>
            <person name="Lage O.M."/>
            <person name="Pohl T."/>
            <person name="Merkel B.J."/>
            <person name="Hornburger P."/>
            <person name="Mueller R.-W."/>
            <person name="Bruemmer F."/>
            <person name="Labrenz M."/>
            <person name="Spormann A.M."/>
            <person name="Op den Camp H."/>
            <person name="Overmann J."/>
            <person name="Amann R."/>
            <person name="Jetten M.S.M."/>
            <person name="Mascher T."/>
            <person name="Medema M.H."/>
            <person name="Devos D.P."/>
            <person name="Kaster A.-K."/>
            <person name="Ovreas L."/>
            <person name="Rohde M."/>
            <person name="Galperin M.Y."/>
            <person name="Jogler C."/>
        </authorList>
    </citation>
    <scope>NUCLEOTIDE SEQUENCE [LARGE SCALE GENOMIC DNA]</scope>
    <source>
        <strain evidence="10 11">Mal4</strain>
    </source>
</reference>
<dbReference type="PROSITE" id="PS50011">
    <property type="entry name" value="PROTEIN_KINASE_DOM"/>
    <property type="match status" value="1"/>
</dbReference>
<dbReference type="GO" id="GO:0120147">
    <property type="term" value="F:formylglycine-generating oxidase activity"/>
    <property type="evidence" value="ECO:0007669"/>
    <property type="project" value="TreeGrafter"/>
</dbReference>
<dbReference type="Gene3D" id="1.10.510.10">
    <property type="entry name" value="Transferase(Phosphotransferase) domain 1"/>
    <property type="match status" value="1"/>
</dbReference>
<feature type="region of interest" description="Disordered" evidence="8">
    <location>
        <begin position="1233"/>
        <end position="1252"/>
    </location>
</feature>
<keyword evidence="6 7" id="KW-0067">ATP-binding</keyword>
<dbReference type="SUPFAM" id="SSF49899">
    <property type="entry name" value="Concanavalin A-like lectins/glucanases"/>
    <property type="match status" value="1"/>
</dbReference>
<dbReference type="SUPFAM" id="SSF52047">
    <property type="entry name" value="RNI-like"/>
    <property type="match status" value="2"/>
</dbReference>
<dbReference type="Gene3D" id="3.90.1580.10">
    <property type="entry name" value="paralog of FGE (formylglycine-generating enzyme)"/>
    <property type="match status" value="3"/>
</dbReference>
<dbReference type="PROSITE" id="PS00107">
    <property type="entry name" value="PROTEIN_KINASE_ATP"/>
    <property type="match status" value="1"/>
</dbReference>
<dbReference type="SUPFAM" id="SSF56436">
    <property type="entry name" value="C-type lectin-like"/>
    <property type="match status" value="3"/>
</dbReference>
<dbReference type="Gene3D" id="2.60.120.200">
    <property type="match status" value="1"/>
</dbReference>
<proteinExistence type="predicted"/>
<evidence type="ECO:0000256" key="4">
    <source>
        <dbReference type="ARBA" id="ARBA00022741"/>
    </source>
</evidence>
<dbReference type="InterPro" id="IPR042095">
    <property type="entry name" value="SUMF_sf"/>
</dbReference>
<dbReference type="EC" id="2.7.11.1" evidence="1"/>
<dbReference type="GO" id="GO:0004674">
    <property type="term" value="F:protein serine/threonine kinase activity"/>
    <property type="evidence" value="ECO:0007669"/>
    <property type="project" value="UniProtKB-KW"/>
</dbReference>
<feature type="compositionally biased region" description="Polar residues" evidence="8">
    <location>
        <begin position="2093"/>
        <end position="2102"/>
    </location>
</feature>
<dbReference type="InterPro" id="IPR051043">
    <property type="entry name" value="Sulfatase_Mod_Factor_Kinase"/>
</dbReference>
<dbReference type="Pfam" id="PF03781">
    <property type="entry name" value="FGE-sulfatase"/>
    <property type="match status" value="3"/>
</dbReference>
<dbReference type="GO" id="GO:0005524">
    <property type="term" value="F:ATP binding"/>
    <property type="evidence" value="ECO:0007669"/>
    <property type="project" value="UniProtKB-UniRule"/>
</dbReference>
<feature type="region of interest" description="Disordered" evidence="8">
    <location>
        <begin position="557"/>
        <end position="576"/>
    </location>
</feature>
<dbReference type="InterPro" id="IPR013320">
    <property type="entry name" value="ConA-like_dom_sf"/>
</dbReference>
<evidence type="ECO:0000256" key="2">
    <source>
        <dbReference type="ARBA" id="ARBA00022527"/>
    </source>
</evidence>
<dbReference type="KEGG" id="mri:Mal4_02650"/>
<name>A0A517Z0H1_9PLAN</name>
<dbReference type="InterPro" id="IPR032675">
    <property type="entry name" value="LRR_dom_sf"/>
</dbReference>
<dbReference type="SMART" id="SM00220">
    <property type="entry name" value="S_TKc"/>
    <property type="match status" value="1"/>
</dbReference>
<keyword evidence="11" id="KW-1185">Reference proteome</keyword>
<evidence type="ECO:0000256" key="3">
    <source>
        <dbReference type="ARBA" id="ARBA00022679"/>
    </source>
</evidence>
<evidence type="ECO:0000256" key="6">
    <source>
        <dbReference type="ARBA" id="ARBA00022840"/>
    </source>
</evidence>
<dbReference type="CDD" id="cd14014">
    <property type="entry name" value="STKc_PknB_like"/>
    <property type="match status" value="1"/>
</dbReference>
<dbReference type="InterPro" id="IPR016187">
    <property type="entry name" value="CTDL_fold"/>
</dbReference>
<sequence length="2332" mass="254467">MGQSGCPDRDTLEQLLLGKLPGEESVELEKHLLDCDDCAEVAETIDARDAVTAAFAQSPELPAADPDVLAHVIERGKQVGSEVETIQSDDTQLVGQPGHDVSVDSTNQANLSAEDISTDEIDFLSPPESPEEIGRLGGYRVLSVLGVGGMGIVFRAEDPKLKRKVALKAMKPAVAASRSARDRFLREAAAAAAIEHDHIVTIYQVGEDRSIPFIAMRYLQGESLQTRIEREGHLSPLEVVRLGRQIASGLTAAHERDLIHRDIKPDNIWLQETTGRAKILDFGLARTTSDESGLTQSGMVLGTPKYMAPEQAEGKPVDHRCDLFSLGSVLYHLLSGKAPFRGGNVTAVLIAVAHRDPEPLASLCPDLPSDLIDLITRLLAKDRSARPATAAEVAETLAAIETQLTSSDASSGTTPATIADPSLVAGPQDEAVAPTIIAAADGAARPPRRRRPLTMWGSFGAVLLAGMITIVTAKGTVTVDIPRPMRDDVEVQILGNGEEVAVLDKENNWTVRLKGGQYALNLTGGDDEFRLEDDTLTVSRFGRSLVRMRYVPTTSVAEMKPPGATAGLSSTADTSGGGWHGWPADAPPPAIAPFDARQGRAHQEAWAKHLGVPVEYENSIGMTFRLIPPGEFLMGSTPEEIEAALKVAGEDEYWRERINSESPQHKVVLTQPLYVSTTQVTQSQYEQVMGTNPSHFSATGEGKELVANLETGNHPVEMVSWNDAAEFCAKLSQQEQLKPFYFRSDQTVTPLDGTGYRLPTEAEWESACRAGTTTRFWSGDEDQNLVSAGWFGSNSGGRTHAAGELKANPFGLSDVHGNVWEWVQDSWDPAFYGKFEEDAAINPFSAGSRRVFRGGGWDCSPSLCRSSIRLADHPSDRYNVIGFRVALAAEAVKGLLSDAPVSRSTSQKPNWHGWPADAPAPAIAPFNAQQARAHQEAWAEYLGVPVEYENSIGMTFRLVPPGEFLMGSSPEEIEAALEVAGADEASQERINSEGPQHKVILTQAVYVGTTEVTQSQYEQVMGTNPSHFSASGDGKDRVADLDTSNHPVEMVSWYDAAEFCAKLSRREKLKPFYFRSGQTVTPLGGNGYRLPTEAEWEHFCRAGTTTRFWIGEGDQDLIQAGWCGSNSGGRTHPVGELKANPFGLHDVHGNLIEWVQDSWNQEFYGQFSDKQAIDPSNPFSPGSRQVRRDGSWYNRPINCRASCRDWHSSWRRESTIGFRVVLAVDAERSQLANATPDATPGLSSTADTSGQGWHGWPADAPAPALAPFVAEQARAHQEAWAKYLGVPVEYTNSIGMTFRLIPPGEFLMGSTPEEIEAALEVAGADEASQERINSEGPQHKVILTQPIYVGVTEVTQSQYEQVVGTNPSHFSASGDGKDRVADLATSNHPVEMVSWYDAAEFCAKLSRREKLKPFYFRSGQTVTPLDGTGYRLPTEAEWEHFCRAGTTTRFWFGNEDVDLPRFDWFQSNSGWRTHVVGDLRKNPFGLRDLGGNVAEWVQDLWSPDFYERFVDVPATNPCCAINLGSHRVIRGGSYQFEAFASRSAFRLGGGNAHMRVGFRVVLPVDAGKRLAKSDQDSEQAPTYALDFDGQDDRVELPLTCDADSPLTVEAVVRIDDWSDNQNGEIVDNTRNGGFSLTVTERGFYFAARIGDRYQQVWVPRDPEYLGHPVALAGVRSGNTLKLYVDGKLIEQETFSGAYSPSPLPITIGSSAGDRESANAAPRDFHGQILAVRISDAVRTAGDLITAEQEGPETDEHTLALYRFDEGAGAVLRDTSGNGHDGTIHGATWVRRPDFALEREVALELFALAETPHIVVLSEEGKRLQVSTGEELPEGPFEVLEIGELHFRDLSGFDFAQFGQLRRLEVLSLNLAANVRPEQLDKLTGLTPLRYLGLHGMPVSDEQLAQILAETPRLEDLGLFWCDQLTDECMPAIARHENLTNLGLPGENLTAAGIAELGRLQNLKQLTLGELPAESGLIAQILTLKKLERLHMRRSAWLGDAELEQLVAHPNLSELSLDESAVSDEALSLLGREDRWRRLELKGTGITDKGLEYLTGLKGLKFLELQRTRTTPEGVKRLKQALSKCRIYTDPTDDQTSQSGNDTSIAPPDPAASPAGEPPSRESLLRILAAVQDCGGRMLIWDDAKKQHIEIRTRQDIPSNLQSGPSLLFKDVESFDDEQLLRVAAACRPFPQHRTLSLDLSGTGVTPAAVGSLSDLPLHVLVLNRNGTIDDGISKALAGFEKLETIGLQQTAISDATITAIAKLESLRVLNLRGTTVTEECLADLARLDLRELDVTRTTIKADGVKKLHEALPGCTIHWDGGVIEPEGVGAER</sequence>
<evidence type="ECO:0000256" key="8">
    <source>
        <dbReference type="SAM" id="MobiDB-lite"/>
    </source>
</evidence>
<dbReference type="FunFam" id="1.10.510.10:FF:000021">
    <property type="entry name" value="Serine/threonine protein kinase"/>
    <property type="match status" value="1"/>
</dbReference>
<keyword evidence="2" id="KW-0723">Serine/threonine-protein kinase</keyword>
<dbReference type="InterPro" id="IPR011009">
    <property type="entry name" value="Kinase-like_dom_sf"/>
</dbReference>
<organism evidence="10 11">
    <name type="scientific">Maioricimonas rarisocia</name>
    <dbReference type="NCBI Taxonomy" id="2528026"/>
    <lineage>
        <taxon>Bacteria</taxon>
        <taxon>Pseudomonadati</taxon>
        <taxon>Planctomycetota</taxon>
        <taxon>Planctomycetia</taxon>
        <taxon>Planctomycetales</taxon>
        <taxon>Planctomycetaceae</taxon>
        <taxon>Maioricimonas</taxon>
    </lineage>
</organism>
<dbReference type="PANTHER" id="PTHR23150:SF19">
    <property type="entry name" value="FORMYLGLYCINE-GENERATING ENZYME"/>
    <property type="match status" value="1"/>
</dbReference>
<feature type="compositionally biased region" description="Polar residues" evidence="8">
    <location>
        <begin position="1241"/>
        <end position="1251"/>
    </location>
</feature>
<dbReference type="Pfam" id="PF13385">
    <property type="entry name" value="Laminin_G_3"/>
    <property type="match status" value="1"/>
</dbReference>
<accession>A0A517Z0H1</accession>
<dbReference type="SUPFAM" id="SSF56112">
    <property type="entry name" value="Protein kinase-like (PK-like)"/>
    <property type="match status" value="1"/>
</dbReference>
<evidence type="ECO:0000256" key="5">
    <source>
        <dbReference type="ARBA" id="ARBA00022777"/>
    </source>
</evidence>
<protein>
    <recommendedName>
        <fullName evidence="1">non-specific serine/threonine protein kinase</fullName>
        <ecNumber evidence="1">2.7.11.1</ecNumber>
    </recommendedName>
</protein>
<gene>
    <name evidence="10" type="primary">pknB_3</name>
    <name evidence="10" type="ORF">Mal4_02650</name>
</gene>
<feature type="domain" description="Protein kinase" evidence="9">
    <location>
        <begin position="139"/>
        <end position="398"/>
    </location>
</feature>
<dbReference type="Proteomes" id="UP000320496">
    <property type="component" value="Chromosome"/>
</dbReference>
<dbReference type="Gene3D" id="3.80.10.10">
    <property type="entry name" value="Ribonuclease Inhibitor"/>
    <property type="match status" value="2"/>
</dbReference>